<dbReference type="PANTHER" id="PTHR10291:SF0">
    <property type="entry name" value="DEHYDRODOLICHYL DIPHOSPHATE SYNTHASE 2"/>
    <property type="match status" value="1"/>
</dbReference>
<dbReference type="Gene3D" id="3.40.1180.10">
    <property type="entry name" value="Decaprenyl diphosphate synthase-like"/>
    <property type="match status" value="1"/>
</dbReference>
<name>A0A4P2VX30_FLUSA</name>
<feature type="binding site" evidence="2">
    <location>
        <position position="73"/>
    </location>
    <ligand>
        <name>substrate</name>
    </ligand>
</feature>
<feature type="binding site" evidence="2">
    <location>
        <begin position="198"/>
        <end position="200"/>
    </location>
    <ligand>
        <name>substrate</name>
    </ligand>
</feature>
<dbReference type="RefSeq" id="WP_130609555.1">
    <property type="nucleotide sequence ID" value="NZ_AP019368.1"/>
</dbReference>
<feature type="active site" description="Proton acceptor" evidence="2">
    <location>
        <position position="72"/>
    </location>
</feature>
<comment type="subunit">
    <text evidence="2">Homodimer.</text>
</comment>
<feature type="binding site" evidence="2">
    <location>
        <position position="41"/>
    </location>
    <ligand>
        <name>substrate</name>
    </ligand>
</feature>
<dbReference type="GO" id="GO:0045547">
    <property type="term" value="F:ditrans,polycis-polyprenyl diphosphate synthase [(2E,6E)-farnesyl diphosphate specific] activity"/>
    <property type="evidence" value="ECO:0007669"/>
    <property type="project" value="TreeGrafter"/>
</dbReference>
<dbReference type="FunFam" id="3.40.1180.10:FF:000001">
    <property type="entry name" value="(2E,6E)-farnesyl-diphosphate-specific ditrans,polycis-undecaprenyl-diphosphate synthase"/>
    <property type="match status" value="1"/>
</dbReference>
<dbReference type="Proteomes" id="UP000291236">
    <property type="component" value="Chromosome"/>
</dbReference>
<evidence type="ECO:0000313" key="3">
    <source>
        <dbReference type="EMBL" id="BBH53532.1"/>
    </source>
</evidence>
<feature type="binding site" evidence="2">
    <location>
        <position position="192"/>
    </location>
    <ligand>
        <name>substrate</name>
    </ligand>
</feature>
<feature type="binding site" evidence="2">
    <location>
        <position position="24"/>
    </location>
    <ligand>
        <name>Mg(2+)</name>
        <dbReference type="ChEBI" id="CHEBI:18420"/>
    </ligand>
</feature>
<dbReference type="GO" id="GO:0000287">
    <property type="term" value="F:magnesium ion binding"/>
    <property type="evidence" value="ECO:0007669"/>
    <property type="project" value="UniProtKB-UniRule"/>
</dbReference>
<feature type="binding site" evidence="2">
    <location>
        <position position="75"/>
    </location>
    <ligand>
        <name>substrate</name>
    </ligand>
</feature>
<feature type="binding site" evidence="2">
    <location>
        <position position="211"/>
    </location>
    <ligand>
        <name>Mg(2+)</name>
        <dbReference type="ChEBI" id="CHEBI:18420"/>
    </ligand>
</feature>
<proteinExistence type="inferred from homology"/>
<dbReference type="AlphaFoldDB" id="A0A4P2VX30"/>
<sequence>MNSYCDKWNLNPLKLPQHIGIVMDGNGRWATKRVLPRISGHHKGVERVQEITELCGNLGIEALTLFAFSEENWCRPEEEVYGIMGLLRWYIRKEHKRIVEKNVQFRVIGNRIKLSKDIIELIENLEKDTKNNTGMHLSIALSYSAQGEILRAVQKIVKNVQQEELNANEINEKIFEQSLDTKGLPPLDMFIRTSGEYRVSNFLLWQLAYAELFFDNILWPDFDSKKMVELLQMYSLRERRFGKTSEQLAEKSFNMTLG</sequence>
<organism evidence="3 4">
    <name type="scientific">Fluviispira sanaruensis</name>
    <dbReference type="NCBI Taxonomy" id="2493639"/>
    <lineage>
        <taxon>Bacteria</taxon>
        <taxon>Pseudomonadati</taxon>
        <taxon>Bdellovibrionota</taxon>
        <taxon>Oligoflexia</taxon>
        <taxon>Silvanigrellales</taxon>
        <taxon>Silvanigrellaceae</taxon>
        <taxon>Fluviispira</taxon>
    </lineage>
</organism>
<comment type="similarity">
    <text evidence="2">Belongs to the UPP synthase family.</text>
</comment>
<evidence type="ECO:0000313" key="4">
    <source>
        <dbReference type="Proteomes" id="UP000291236"/>
    </source>
</evidence>
<keyword evidence="4" id="KW-1185">Reference proteome</keyword>
<dbReference type="InterPro" id="IPR036424">
    <property type="entry name" value="UPP_synth-like_sf"/>
</dbReference>
<evidence type="ECO:0000256" key="2">
    <source>
        <dbReference type="HAMAP-Rule" id="MF_01139"/>
    </source>
</evidence>
<dbReference type="InterPro" id="IPR018520">
    <property type="entry name" value="UPP_synth-like_CS"/>
</dbReference>
<dbReference type="GO" id="GO:0016094">
    <property type="term" value="P:polyprenol biosynthetic process"/>
    <property type="evidence" value="ECO:0007669"/>
    <property type="project" value="TreeGrafter"/>
</dbReference>
<keyword evidence="2" id="KW-0479">Metal-binding</keyword>
<feature type="binding site" evidence="2">
    <location>
        <position position="37"/>
    </location>
    <ligand>
        <name>substrate</name>
    </ligand>
</feature>
<evidence type="ECO:0000256" key="1">
    <source>
        <dbReference type="ARBA" id="ARBA00022679"/>
    </source>
</evidence>
<comment type="cofactor">
    <cofactor evidence="2">
        <name>Mg(2+)</name>
        <dbReference type="ChEBI" id="CHEBI:18420"/>
    </cofactor>
    <text evidence="2">Binds 2 magnesium ions per subunit.</text>
</comment>
<feature type="active site" evidence="2">
    <location>
        <position position="24"/>
    </location>
</feature>
<dbReference type="NCBIfam" id="TIGR00055">
    <property type="entry name" value="uppS"/>
    <property type="match status" value="1"/>
</dbReference>
<keyword evidence="1 2" id="KW-0808">Transferase</keyword>
<dbReference type="SUPFAM" id="SSF64005">
    <property type="entry name" value="Undecaprenyl diphosphate synthase"/>
    <property type="match status" value="1"/>
</dbReference>
<feature type="binding site" evidence="2">
    <location>
        <position position="29"/>
    </location>
    <ligand>
        <name>substrate</name>
    </ligand>
</feature>
<keyword evidence="2" id="KW-0460">Magnesium</keyword>
<dbReference type="Pfam" id="PF01255">
    <property type="entry name" value="Prenyltransf"/>
    <property type="match status" value="1"/>
</dbReference>
<dbReference type="NCBIfam" id="NF011405">
    <property type="entry name" value="PRK14830.1"/>
    <property type="match status" value="1"/>
</dbReference>
<dbReference type="EMBL" id="AP019368">
    <property type="protein sequence ID" value="BBH53532.1"/>
    <property type="molecule type" value="Genomic_DNA"/>
</dbReference>
<dbReference type="InterPro" id="IPR001441">
    <property type="entry name" value="UPP_synth-like"/>
</dbReference>
<dbReference type="OrthoDB" id="5290569at2"/>
<feature type="binding site" evidence="2">
    <location>
        <begin position="69"/>
        <end position="71"/>
    </location>
    <ligand>
        <name>substrate</name>
    </ligand>
</feature>
<accession>A0A4P2VX30</accession>
<dbReference type="KEGG" id="sbf:JCM31447_19760"/>
<dbReference type="CDD" id="cd00475">
    <property type="entry name" value="Cis_IPPS"/>
    <property type="match status" value="1"/>
</dbReference>
<dbReference type="EC" id="2.5.1.-" evidence="2"/>
<gene>
    <name evidence="3" type="ORF">JCM31447_19760</name>
</gene>
<dbReference type="HAMAP" id="MF_01139">
    <property type="entry name" value="ISPT"/>
    <property type="match status" value="1"/>
</dbReference>
<protein>
    <recommendedName>
        <fullName evidence="2">Isoprenyl transferase</fullName>
        <ecNumber evidence="2">2.5.1.-</ecNumber>
    </recommendedName>
</protein>
<comment type="function">
    <text evidence="2">Catalyzes the condensation of isopentenyl diphosphate (IPP) with allylic pyrophosphates generating different type of terpenoids.</text>
</comment>
<reference evidence="3 4" key="1">
    <citation type="submission" date="2018-12" db="EMBL/GenBank/DDBJ databases">
        <title>Rubrispira sanarue gen. nov., sp., nov., a member of the order Silvanigrellales, isolated from a brackish lake in Hamamatsu Japan.</title>
        <authorList>
            <person name="Maejima Y."/>
            <person name="Iino T."/>
            <person name="Muraguchi Y."/>
            <person name="Fukuda K."/>
            <person name="Nojiri H."/>
            <person name="Ohkuma M."/>
            <person name="Moriuchi R."/>
            <person name="Dohra H."/>
            <person name="Kimbara K."/>
            <person name="Shintani M."/>
        </authorList>
    </citation>
    <scope>NUCLEOTIDE SEQUENCE [LARGE SCALE GENOMIC DNA]</scope>
    <source>
        <strain evidence="3 4">RF1110005</strain>
    </source>
</reference>
<feature type="binding site" evidence="2">
    <location>
        <begin position="25"/>
        <end position="28"/>
    </location>
    <ligand>
        <name>substrate</name>
    </ligand>
</feature>
<dbReference type="PROSITE" id="PS01066">
    <property type="entry name" value="UPP_SYNTHASE"/>
    <property type="match status" value="1"/>
</dbReference>
<dbReference type="PANTHER" id="PTHR10291">
    <property type="entry name" value="DEHYDRODOLICHYL DIPHOSPHATE SYNTHASE FAMILY MEMBER"/>
    <property type="match status" value="1"/>
</dbReference>